<gene>
    <name evidence="2" type="ORF">AVEN_122065_1</name>
</gene>
<dbReference type="Gene3D" id="1.10.10.1450">
    <property type="match status" value="1"/>
</dbReference>
<feature type="domain" description="Mos1 transposase HTH" evidence="1">
    <location>
        <begin position="43"/>
        <end position="89"/>
    </location>
</feature>
<dbReference type="Proteomes" id="UP000499080">
    <property type="component" value="Unassembled WGS sequence"/>
</dbReference>
<dbReference type="AlphaFoldDB" id="A0A4Y2H9P1"/>
<name>A0A4Y2H9P1_ARAVE</name>
<protein>
    <recommendedName>
        <fullName evidence="1">Mos1 transposase HTH domain-containing protein</fullName>
    </recommendedName>
</protein>
<keyword evidence="3" id="KW-1185">Reference proteome</keyword>
<dbReference type="Pfam" id="PF17906">
    <property type="entry name" value="HTH_48"/>
    <property type="match status" value="1"/>
</dbReference>
<dbReference type="InterPro" id="IPR041426">
    <property type="entry name" value="Mos1_HTH"/>
</dbReference>
<organism evidence="2 3">
    <name type="scientific">Araneus ventricosus</name>
    <name type="common">Orbweaver spider</name>
    <name type="synonym">Epeira ventricosa</name>
    <dbReference type="NCBI Taxonomy" id="182803"/>
    <lineage>
        <taxon>Eukaryota</taxon>
        <taxon>Metazoa</taxon>
        <taxon>Ecdysozoa</taxon>
        <taxon>Arthropoda</taxon>
        <taxon>Chelicerata</taxon>
        <taxon>Arachnida</taxon>
        <taxon>Araneae</taxon>
        <taxon>Araneomorphae</taxon>
        <taxon>Entelegynae</taxon>
        <taxon>Araneoidea</taxon>
        <taxon>Araneidae</taxon>
        <taxon>Araneus</taxon>
    </lineage>
</organism>
<evidence type="ECO:0000313" key="3">
    <source>
        <dbReference type="Proteomes" id="UP000499080"/>
    </source>
</evidence>
<accession>A0A4Y2H9P1</accession>
<reference evidence="2 3" key="1">
    <citation type="journal article" date="2019" name="Sci. Rep.">
        <title>Orb-weaving spider Araneus ventricosus genome elucidates the spidroin gene catalogue.</title>
        <authorList>
            <person name="Kono N."/>
            <person name="Nakamura H."/>
            <person name="Ohtoshi R."/>
            <person name="Moran D.A.P."/>
            <person name="Shinohara A."/>
            <person name="Yoshida Y."/>
            <person name="Fujiwara M."/>
            <person name="Mori M."/>
            <person name="Tomita M."/>
            <person name="Arakawa K."/>
        </authorList>
    </citation>
    <scope>NUCLEOTIDE SEQUENCE [LARGE SCALE GENOMIC DNA]</scope>
</reference>
<comment type="caution">
    <text evidence="2">The sequence shown here is derived from an EMBL/GenBank/DDBJ whole genome shotgun (WGS) entry which is preliminary data.</text>
</comment>
<dbReference type="OrthoDB" id="616263at2759"/>
<evidence type="ECO:0000313" key="2">
    <source>
        <dbReference type="EMBL" id="GBM62021.1"/>
    </source>
</evidence>
<sequence>MAWWYFEFHLRSASLWLTASHQYPHFWRVVSAVRCVMDSSRSAQRAVIEFLRAEGDHASQIYRRMKEVYGEQCLARCTIFRCFQRYETGRVIIKDLPRPG</sequence>
<evidence type="ECO:0000259" key="1">
    <source>
        <dbReference type="Pfam" id="PF17906"/>
    </source>
</evidence>
<proteinExistence type="predicted"/>
<dbReference type="EMBL" id="BGPR01180811">
    <property type="protein sequence ID" value="GBM62021.1"/>
    <property type="molecule type" value="Genomic_DNA"/>
</dbReference>